<accession>A0ABZ0JRR4</accession>
<evidence type="ECO:0000256" key="3">
    <source>
        <dbReference type="ARBA" id="ARBA00017055"/>
    </source>
</evidence>
<sequence length="320" mass="35539">MPSTFFLTLVILFFGVVVLFKTVRMVPQGFQWTVERFGRYTHTLSPGLHFLIPWMYGVGRKVNMMEQVLDVPSQDVITKDNAVVRVDGVVFFQVLDAAKAAYEVSNLEIATIALVQTNIRTVIGSMDLDESLSQRETINAQLLNVVDHATNPWGIKVTRIEIRDIQPPRDLIDSMARQMKAEREKRAQILEAEGSRQSEILRADGEKQAAVLEAEGRKEAAFRDAEARERLAEAEARATAMVSKAIAEGDVQAINYFIAQKYVEAFKELATAPNQKFVLMPMESSGIIGSIAGIAELAREALNKQTTPPAVPRVPPRNGV</sequence>
<gene>
    <name evidence="8" type="ORF">QN243_06410</name>
</gene>
<evidence type="ECO:0000259" key="7">
    <source>
        <dbReference type="SMART" id="SM00244"/>
    </source>
</evidence>
<dbReference type="RefSeq" id="WP_160965558.1">
    <property type="nucleotide sequence ID" value="NZ_CP126170.1"/>
</dbReference>
<dbReference type="CDD" id="cd08829">
    <property type="entry name" value="SPFH_paraslipin"/>
    <property type="match status" value="1"/>
</dbReference>
<evidence type="ECO:0000313" key="9">
    <source>
        <dbReference type="Proteomes" id="UP001302020"/>
    </source>
</evidence>
<feature type="domain" description="Band 7" evidence="7">
    <location>
        <begin position="21"/>
        <end position="179"/>
    </location>
</feature>
<comment type="subcellular location">
    <subcellularLocation>
        <location evidence="1">Membrane</location>
        <topology evidence="1">Single-pass membrane protein</topology>
    </subcellularLocation>
</comment>
<evidence type="ECO:0000256" key="5">
    <source>
        <dbReference type="ARBA" id="ARBA00022989"/>
    </source>
</evidence>
<reference evidence="8 9" key="1">
    <citation type="submission" date="2023-05" db="EMBL/GenBank/DDBJ databases">
        <title>Xanthomonas rydalmerenesis sp. nov., a novel Xanthomonas species isolated from Fragaria x ananassa.</title>
        <authorList>
            <person name="McKnight D.J.E."/>
            <person name="Wong-Bajracharya J."/>
            <person name="Okoh E.B."/>
            <person name="Snijders F."/>
            <person name="Lidbetter F."/>
            <person name="Webster J."/>
            <person name="Djordjevic S.P."/>
            <person name="Bogema D.R."/>
            <person name="Chapman T.A."/>
        </authorList>
    </citation>
    <scope>NUCLEOTIDE SEQUENCE [LARGE SCALE GENOMIC DNA]</scope>
    <source>
        <strain evidence="8 9">DAR34883</strain>
    </source>
</reference>
<protein>
    <recommendedName>
        <fullName evidence="3">Protein QmcA</fullName>
    </recommendedName>
</protein>
<dbReference type="Pfam" id="PF01145">
    <property type="entry name" value="Band_7"/>
    <property type="match status" value="1"/>
</dbReference>
<evidence type="ECO:0000256" key="4">
    <source>
        <dbReference type="ARBA" id="ARBA00022692"/>
    </source>
</evidence>
<dbReference type="InterPro" id="IPR001972">
    <property type="entry name" value="Stomatin_HflK_fam"/>
</dbReference>
<dbReference type="InterPro" id="IPR018080">
    <property type="entry name" value="Band_7/stomatin-like_CS"/>
</dbReference>
<evidence type="ECO:0000256" key="2">
    <source>
        <dbReference type="ARBA" id="ARBA00008164"/>
    </source>
</evidence>
<dbReference type="PANTHER" id="PTHR43327:SF10">
    <property type="entry name" value="STOMATIN-LIKE PROTEIN 2, MITOCHONDRIAL"/>
    <property type="match status" value="1"/>
</dbReference>
<dbReference type="SMART" id="SM00244">
    <property type="entry name" value="PHB"/>
    <property type="match status" value="1"/>
</dbReference>
<proteinExistence type="inferred from homology"/>
<evidence type="ECO:0000313" key="8">
    <source>
        <dbReference type="EMBL" id="WOS42076.1"/>
    </source>
</evidence>
<organism evidence="8 9">
    <name type="scientific">Xanthomonas rydalmerensis</name>
    <dbReference type="NCBI Taxonomy" id="3046274"/>
    <lineage>
        <taxon>Bacteria</taxon>
        <taxon>Pseudomonadati</taxon>
        <taxon>Pseudomonadota</taxon>
        <taxon>Gammaproteobacteria</taxon>
        <taxon>Lysobacterales</taxon>
        <taxon>Lysobacteraceae</taxon>
        <taxon>Xanthomonas</taxon>
    </lineage>
</organism>
<keyword evidence="6" id="KW-0472">Membrane</keyword>
<keyword evidence="4" id="KW-0812">Transmembrane</keyword>
<keyword evidence="9" id="KW-1185">Reference proteome</keyword>
<dbReference type="PANTHER" id="PTHR43327">
    <property type="entry name" value="STOMATIN-LIKE PROTEIN 2, MITOCHONDRIAL"/>
    <property type="match status" value="1"/>
</dbReference>
<dbReference type="InterPro" id="IPR036013">
    <property type="entry name" value="Band_7/SPFH_dom_sf"/>
</dbReference>
<name>A0ABZ0JRR4_9XANT</name>
<keyword evidence="5" id="KW-1133">Transmembrane helix</keyword>
<dbReference type="InterPro" id="IPR050710">
    <property type="entry name" value="Band7/mec-2_domain"/>
</dbReference>
<comment type="similarity">
    <text evidence="2">Belongs to the band 7/mec-2 family.</text>
</comment>
<dbReference type="PROSITE" id="PS01270">
    <property type="entry name" value="BAND_7"/>
    <property type="match status" value="1"/>
</dbReference>
<evidence type="ECO:0000256" key="1">
    <source>
        <dbReference type="ARBA" id="ARBA00004167"/>
    </source>
</evidence>
<dbReference type="Proteomes" id="UP001302020">
    <property type="component" value="Chromosome"/>
</dbReference>
<dbReference type="InterPro" id="IPR001107">
    <property type="entry name" value="Band_7"/>
</dbReference>
<dbReference type="EMBL" id="CP126172">
    <property type="protein sequence ID" value="WOS42076.1"/>
    <property type="molecule type" value="Genomic_DNA"/>
</dbReference>
<dbReference type="SUPFAM" id="SSF117892">
    <property type="entry name" value="Band 7/SPFH domain"/>
    <property type="match status" value="1"/>
</dbReference>
<dbReference type="PRINTS" id="PR00721">
    <property type="entry name" value="STOMATIN"/>
</dbReference>
<evidence type="ECO:0000256" key="6">
    <source>
        <dbReference type="ARBA" id="ARBA00023136"/>
    </source>
</evidence>
<dbReference type="Gene3D" id="3.30.479.30">
    <property type="entry name" value="Band 7 domain"/>
    <property type="match status" value="1"/>
</dbReference>